<keyword evidence="4" id="KW-0378">Hydrolase</keyword>
<dbReference type="SUPFAM" id="SSF53474">
    <property type="entry name" value="alpha/beta-Hydrolases"/>
    <property type="match status" value="1"/>
</dbReference>
<dbReference type="InterPro" id="IPR002168">
    <property type="entry name" value="Lipase_GDXG_HIS_AS"/>
</dbReference>
<dbReference type="InterPro" id="IPR013094">
    <property type="entry name" value="AB_hydrolase_3"/>
</dbReference>
<dbReference type="Gene3D" id="1.10.630.10">
    <property type="entry name" value="Cytochrome P450"/>
    <property type="match status" value="1"/>
</dbReference>
<dbReference type="EMBL" id="CM010718">
    <property type="protein sequence ID" value="RZC57597.1"/>
    <property type="molecule type" value="Genomic_DNA"/>
</dbReference>
<dbReference type="PROSITE" id="PS01173">
    <property type="entry name" value="LIPASE_GDXG_HIS"/>
    <property type="match status" value="1"/>
</dbReference>
<dbReference type="Pfam" id="PF00067">
    <property type="entry name" value="p450"/>
    <property type="match status" value="1"/>
</dbReference>
<evidence type="ECO:0000256" key="1">
    <source>
        <dbReference type="ARBA" id="ARBA00010515"/>
    </source>
</evidence>
<feature type="domain" description="Alpha/beta hydrolase fold-3" evidence="6">
    <location>
        <begin position="396"/>
        <end position="620"/>
    </location>
</feature>
<organism evidence="7 8">
    <name type="scientific">Papaver somniferum</name>
    <name type="common">Opium poppy</name>
    <dbReference type="NCBI Taxonomy" id="3469"/>
    <lineage>
        <taxon>Eukaryota</taxon>
        <taxon>Viridiplantae</taxon>
        <taxon>Streptophyta</taxon>
        <taxon>Embryophyta</taxon>
        <taxon>Tracheophyta</taxon>
        <taxon>Spermatophyta</taxon>
        <taxon>Magnoliopsida</taxon>
        <taxon>Ranunculales</taxon>
        <taxon>Papaveraceae</taxon>
        <taxon>Papaveroideae</taxon>
        <taxon>Papaver</taxon>
    </lineage>
</organism>
<evidence type="ECO:0000256" key="2">
    <source>
        <dbReference type="ARBA" id="ARBA00010617"/>
    </source>
</evidence>
<dbReference type="InterPro" id="IPR001128">
    <property type="entry name" value="Cyt_P450"/>
</dbReference>
<reference evidence="7 8" key="1">
    <citation type="journal article" date="2018" name="Science">
        <title>The opium poppy genome and morphinan production.</title>
        <authorList>
            <person name="Guo L."/>
            <person name="Winzer T."/>
            <person name="Yang X."/>
            <person name="Li Y."/>
            <person name="Ning Z."/>
            <person name="He Z."/>
            <person name="Teodor R."/>
            <person name="Lu Y."/>
            <person name="Bowser T.A."/>
            <person name="Graham I.A."/>
            <person name="Ye K."/>
        </authorList>
    </citation>
    <scope>NUCLEOTIDE SEQUENCE [LARGE SCALE GENOMIC DNA]</scope>
    <source>
        <strain evidence="8">cv. HN1</strain>
        <tissue evidence="7">Leaves</tissue>
    </source>
</reference>
<gene>
    <name evidence="7" type="ORF">C5167_004897</name>
</gene>
<evidence type="ECO:0000313" key="8">
    <source>
        <dbReference type="Proteomes" id="UP000316621"/>
    </source>
</evidence>
<evidence type="ECO:0000256" key="5">
    <source>
        <dbReference type="ARBA" id="ARBA00023004"/>
    </source>
</evidence>
<dbReference type="GO" id="GO:0033075">
    <property type="term" value="P:isoquinoline alkaloid biosynthetic process"/>
    <property type="evidence" value="ECO:0007669"/>
    <property type="project" value="UniProtKB-ARBA"/>
</dbReference>
<dbReference type="GO" id="GO:0016705">
    <property type="term" value="F:oxidoreductase activity, acting on paired donors, with incorporation or reduction of molecular oxygen"/>
    <property type="evidence" value="ECO:0007669"/>
    <property type="project" value="InterPro"/>
</dbReference>
<comment type="similarity">
    <text evidence="2">Belongs to the cytochrome P450 family.</text>
</comment>
<dbReference type="Pfam" id="PF07859">
    <property type="entry name" value="Abhydrolase_3"/>
    <property type="match status" value="1"/>
</dbReference>
<keyword evidence="5" id="KW-0408">Iron</keyword>
<evidence type="ECO:0000256" key="4">
    <source>
        <dbReference type="ARBA" id="ARBA00022801"/>
    </source>
</evidence>
<sequence length="639" mass="72710">MFYPISISILTILFYYLSKKRKRCDDASSIKLNLPPSPRTIPIIGNIHQLGLRLHQSFYRLSSKYGPLILLNVGKKPVLVVSSAEMATQIVKTHDLVFANRFSTKVAKVIFCGVNDIALAPYGEYWRKVRKFCVLELLSIKRVQSFKFVREEEVDKLIEKITCSSRQRETINLTEMLFSMLNNIIFRCSLGDNFKKDYTDRFVELTKKADTLLASFSFEDLFPWLHWMDTLTGLTGKLRRISHELDIFFNQVIDDHLLSRSHVDHDKHDKRNFIDLLLDHADQNNLDLTRDNIKGIILDGNSYQSQQQATDKSTVTATRMFDRLHTITTTDPYEKLMCIHNPDNDTLIRNFPNPLTILAEDDQTAKDISLNPDRKTSIRIFRPPAELSVTNKLPIIIYFHGGGFILFNAASTMSHNFCQSIGAHLPALVVSVDYRLAPESRLPAAYDDAVDALNWVKSQALDTSNGEPWFKEYADFSRCFIMGCSAGGNIAYHANLRAVEMDLEPVKINGLILHIPFFGSSKRTESELRLINDLYLAPSLSDVMWELALPVGSDRDHAYCNPSIDDGESSRIKVGLMNRCLVMGFYGDPLIDRQIQLVQMLEENGVKVETCIAEGGFHGVAFHDPKILETLLEKLKQFI</sequence>
<dbReference type="GO" id="GO:0020037">
    <property type="term" value="F:heme binding"/>
    <property type="evidence" value="ECO:0007669"/>
    <property type="project" value="InterPro"/>
</dbReference>
<accession>A0A4Y7J9U7</accession>
<dbReference type="Gene3D" id="3.40.50.1820">
    <property type="entry name" value="alpha/beta hydrolase"/>
    <property type="match status" value="1"/>
</dbReference>
<dbReference type="PANTHER" id="PTHR47955:SF18">
    <property type="entry name" value="CYTOCHROME P450 71A1-LIKE"/>
    <property type="match status" value="1"/>
</dbReference>
<dbReference type="Proteomes" id="UP000316621">
    <property type="component" value="Chromosome 4"/>
</dbReference>
<protein>
    <recommendedName>
        <fullName evidence="6">Alpha/beta hydrolase fold-3 domain-containing protein</fullName>
    </recommendedName>
</protein>
<dbReference type="InterPro" id="IPR029058">
    <property type="entry name" value="AB_hydrolase_fold"/>
</dbReference>
<evidence type="ECO:0000259" key="6">
    <source>
        <dbReference type="Pfam" id="PF07859"/>
    </source>
</evidence>
<dbReference type="GO" id="GO:0004497">
    <property type="term" value="F:monooxygenase activity"/>
    <property type="evidence" value="ECO:0007669"/>
    <property type="project" value="InterPro"/>
</dbReference>
<comment type="similarity">
    <text evidence="1">Belongs to the 'GDXG' lipolytic enzyme family.</text>
</comment>
<proteinExistence type="inferred from homology"/>
<dbReference type="SUPFAM" id="SSF48264">
    <property type="entry name" value="Cytochrome P450"/>
    <property type="match status" value="1"/>
</dbReference>
<evidence type="ECO:0000256" key="3">
    <source>
        <dbReference type="ARBA" id="ARBA00022723"/>
    </source>
</evidence>
<keyword evidence="8" id="KW-1185">Reference proteome</keyword>
<name>A0A4Y7J9U7_PAPSO</name>
<dbReference type="GO" id="GO:0016787">
    <property type="term" value="F:hydrolase activity"/>
    <property type="evidence" value="ECO:0007669"/>
    <property type="project" value="UniProtKB-KW"/>
</dbReference>
<dbReference type="InterPro" id="IPR036396">
    <property type="entry name" value="Cyt_P450_sf"/>
</dbReference>
<evidence type="ECO:0000313" key="7">
    <source>
        <dbReference type="EMBL" id="RZC57597.1"/>
    </source>
</evidence>
<dbReference type="PANTHER" id="PTHR47955">
    <property type="entry name" value="CYTOCHROME P450 FAMILY 71 PROTEIN"/>
    <property type="match status" value="1"/>
</dbReference>
<dbReference type="GO" id="GO:0005506">
    <property type="term" value="F:iron ion binding"/>
    <property type="evidence" value="ECO:0007669"/>
    <property type="project" value="InterPro"/>
</dbReference>
<dbReference type="STRING" id="3469.A0A4Y7J9U7"/>
<keyword evidence="3" id="KW-0479">Metal-binding</keyword>
<dbReference type="AlphaFoldDB" id="A0A4Y7J9U7"/>
<dbReference type="Gramene" id="RZC57597">
    <property type="protein sequence ID" value="RZC57597"/>
    <property type="gene ID" value="C5167_004897"/>
</dbReference>